<dbReference type="Proteomes" id="UP001521184">
    <property type="component" value="Unassembled WGS sequence"/>
</dbReference>
<accession>A0ABR3TNC7</accession>
<evidence type="ECO:0000313" key="2">
    <source>
        <dbReference type="Proteomes" id="UP001521184"/>
    </source>
</evidence>
<sequence length="73" mass="8342">MPTAGDERNEPTLQANAFYLEHLTPQRFPETFQHLFVENGQSSILTFGADTGFIKNVFMVLRKAPPGQHRPLW</sequence>
<name>A0ABR3TNC7_9PEZI</name>
<protein>
    <submittedName>
        <fullName evidence="1">Uncharacterized protein</fullName>
    </submittedName>
</protein>
<reference evidence="1 2" key="1">
    <citation type="journal article" date="2023" name="Plant Dis.">
        <title>First Report of Diplodia intermedia Causing Canker and Dieback Diseases on Apple Trees in Canada.</title>
        <authorList>
            <person name="Ellouze W."/>
            <person name="Ilyukhin E."/>
            <person name="Sulman M."/>
            <person name="Ali S."/>
        </authorList>
    </citation>
    <scope>NUCLEOTIDE SEQUENCE [LARGE SCALE GENOMIC DNA]</scope>
    <source>
        <strain evidence="1 2">M45-28</strain>
    </source>
</reference>
<keyword evidence="2" id="KW-1185">Reference proteome</keyword>
<gene>
    <name evidence="1" type="ORF">SLS58_006637</name>
</gene>
<comment type="caution">
    <text evidence="1">The sequence shown here is derived from an EMBL/GenBank/DDBJ whole genome shotgun (WGS) entry which is preliminary data.</text>
</comment>
<dbReference type="EMBL" id="JAKEKT020000046">
    <property type="protein sequence ID" value="KAL1640814.1"/>
    <property type="molecule type" value="Genomic_DNA"/>
</dbReference>
<proteinExistence type="predicted"/>
<evidence type="ECO:0000313" key="1">
    <source>
        <dbReference type="EMBL" id="KAL1640814.1"/>
    </source>
</evidence>
<organism evidence="1 2">
    <name type="scientific">Diplodia intermedia</name>
    <dbReference type="NCBI Taxonomy" id="856260"/>
    <lineage>
        <taxon>Eukaryota</taxon>
        <taxon>Fungi</taxon>
        <taxon>Dikarya</taxon>
        <taxon>Ascomycota</taxon>
        <taxon>Pezizomycotina</taxon>
        <taxon>Dothideomycetes</taxon>
        <taxon>Dothideomycetes incertae sedis</taxon>
        <taxon>Botryosphaeriales</taxon>
        <taxon>Botryosphaeriaceae</taxon>
        <taxon>Diplodia</taxon>
    </lineage>
</organism>